<evidence type="ECO:0000313" key="2">
    <source>
        <dbReference type="Proteomes" id="UP001500748"/>
    </source>
</evidence>
<accession>A0ABP7G491</accession>
<organism evidence="1 2">
    <name type="scientific">Flavobacterium ginsengiterrae</name>
    <dbReference type="NCBI Taxonomy" id="871695"/>
    <lineage>
        <taxon>Bacteria</taxon>
        <taxon>Pseudomonadati</taxon>
        <taxon>Bacteroidota</taxon>
        <taxon>Flavobacteriia</taxon>
        <taxon>Flavobacteriales</taxon>
        <taxon>Flavobacteriaceae</taxon>
        <taxon>Flavobacterium</taxon>
    </lineage>
</organism>
<gene>
    <name evidence="1" type="ORF">GCM10022423_00590</name>
</gene>
<dbReference type="PANTHER" id="PTHR12526:SF630">
    <property type="entry name" value="GLYCOSYLTRANSFERASE"/>
    <property type="match status" value="1"/>
</dbReference>
<name>A0ABP7G491_9FLAO</name>
<proteinExistence type="predicted"/>
<keyword evidence="2" id="KW-1185">Reference proteome</keyword>
<dbReference type="EMBL" id="BAABDU010000001">
    <property type="protein sequence ID" value="GAA3754727.1"/>
    <property type="molecule type" value="Genomic_DNA"/>
</dbReference>
<sequence length="329" mass="37074">MAASMKVLFIEEPLPNQENGERGTLLVISEKLHVLQPHTSDILSITEILPDYVKSTAISIGWFYSPAFCPLLDYFQFDTIIYDCMDELTLFKGAPAQLIDQEKYLMANADIIFTGGKSLYESKQQHHKNVHCFPSSVDQSHFSKALKNISIPASIGDIPAPIVGYYGVIDERIDLELLEKTVQELPEVSFVMIGPLAKIEESDLPQAANLYYLGMKCYDELPYYLKAFDIAMMPFALNDATKFISPTKTLEYMAAKKPIISTRVIDVVRDYSSCVTIIETADDFTQAVIQLTAEPKIENLEAAYEKILQKTSWDTTAEQMKSIIKFFAK</sequence>
<dbReference type="Proteomes" id="UP001500748">
    <property type="component" value="Unassembled WGS sequence"/>
</dbReference>
<dbReference type="PANTHER" id="PTHR12526">
    <property type="entry name" value="GLYCOSYLTRANSFERASE"/>
    <property type="match status" value="1"/>
</dbReference>
<dbReference type="Gene3D" id="3.40.50.2000">
    <property type="entry name" value="Glycogen Phosphorylase B"/>
    <property type="match status" value="1"/>
</dbReference>
<dbReference type="SUPFAM" id="SSF53756">
    <property type="entry name" value="UDP-Glycosyltransferase/glycogen phosphorylase"/>
    <property type="match status" value="1"/>
</dbReference>
<dbReference type="Pfam" id="PF13692">
    <property type="entry name" value="Glyco_trans_1_4"/>
    <property type="match status" value="1"/>
</dbReference>
<evidence type="ECO:0000313" key="1">
    <source>
        <dbReference type="EMBL" id="GAA3754727.1"/>
    </source>
</evidence>
<comment type="caution">
    <text evidence="1">The sequence shown here is derived from an EMBL/GenBank/DDBJ whole genome shotgun (WGS) entry which is preliminary data.</text>
</comment>
<protein>
    <submittedName>
        <fullName evidence="1">Glycosyltransferase family 1 protein</fullName>
    </submittedName>
</protein>
<reference evidence="2" key="1">
    <citation type="journal article" date="2019" name="Int. J. Syst. Evol. Microbiol.">
        <title>The Global Catalogue of Microorganisms (GCM) 10K type strain sequencing project: providing services to taxonomists for standard genome sequencing and annotation.</title>
        <authorList>
            <consortium name="The Broad Institute Genomics Platform"/>
            <consortium name="The Broad Institute Genome Sequencing Center for Infectious Disease"/>
            <person name="Wu L."/>
            <person name="Ma J."/>
        </authorList>
    </citation>
    <scope>NUCLEOTIDE SEQUENCE [LARGE SCALE GENOMIC DNA]</scope>
    <source>
        <strain evidence="2">JCM 17337</strain>
    </source>
</reference>